<organism evidence="1">
    <name type="scientific">Eucalyptus grandis</name>
    <name type="common">Flooded gum</name>
    <dbReference type="NCBI Taxonomy" id="71139"/>
    <lineage>
        <taxon>Eukaryota</taxon>
        <taxon>Viridiplantae</taxon>
        <taxon>Streptophyta</taxon>
        <taxon>Embryophyta</taxon>
        <taxon>Tracheophyta</taxon>
        <taxon>Spermatophyta</taxon>
        <taxon>Magnoliopsida</taxon>
        <taxon>eudicotyledons</taxon>
        <taxon>Gunneridae</taxon>
        <taxon>Pentapetalae</taxon>
        <taxon>rosids</taxon>
        <taxon>malvids</taxon>
        <taxon>Myrtales</taxon>
        <taxon>Myrtaceae</taxon>
        <taxon>Myrtoideae</taxon>
        <taxon>Eucalypteae</taxon>
        <taxon>Eucalyptus</taxon>
    </lineage>
</organism>
<reference evidence="1" key="1">
    <citation type="submission" date="2013-07" db="EMBL/GenBank/DDBJ databases">
        <title>The genome of Eucalyptus grandis.</title>
        <authorList>
            <person name="Schmutz J."/>
            <person name="Hayes R."/>
            <person name="Myburg A."/>
            <person name="Tuskan G."/>
            <person name="Grattapaglia D."/>
            <person name="Rokhsar D.S."/>
        </authorList>
    </citation>
    <scope>NUCLEOTIDE SEQUENCE</scope>
    <source>
        <tissue evidence="1">Leaf extractions</tissue>
    </source>
</reference>
<dbReference type="AlphaFoldDB" id="A0A059D2D2"/>
<dbReference type="InParanoid" id="A0A059D2D2"/>
<proteinExistence type="predicted"/>
<protein>
    <submittedName>
        <fullName evidence="1">Uncharacterized protein</fullName>
    </submittedName>
</protein>
<dbReference type="EMBL" id="KK198754">
    <property type="protein sequence ID" value="KCW84571.1"/>
    <property type="molecule type" value="Genomic_DNA"/>
</dbReference>
<gene>
    <name evidence="1" type="ORF">EUGRSUZ_B01411</name>
</gene>
<accession>A0A059D2D2</accession>
<dbReference type="Gramene" id="KCW84571">
    <property type="protein sequence ID" value="KCW84571"/>
    <property type="gene ID" value="EUGRSUZ_B01411"/>
</dbReference>
<sequence>MIDRRVSKHTDLTKLNKKTPKIEFFVQLLLTLHSSDANFLDFAANRLTYGDSTGVVTSNPRYFVSRSIGNLCSVRDMSHVLKLKLFLAFLLVFEMNWPTHLVG</sequence>
<evidence type="ECO:0000313" key="1">
    <source>
        <dbReference type="EMBL" id="KCW84571.1"/>
    </source>
</evidence>
<name>A0A059D2D2_EUCGR</name>